<evidence type="ECO:0000256" key="3">
    <source>
        <dbReference type="ARBA" id="ARBA00061655"/>
    </source>
</evidence>
<accession>A0A8C6VBE1</accession>
<evidence type="ECO:0000256" key="2">
    <source>
        <dbReference type="ARBA" id="ARBA00023054"/>
    </source>
</evidence>
<dbReference type="PROSITE" id="PS50021">
    <property type="entry name" value="CH"/>
    <property type="match status" value="1"/>
</dbReference>
<dbReference type="AlphaFoldDB" id="A0A8C6VBE1"/>
<feature type="compositionally biased region" description="Polar residues" evidence="5">
    <location>
        <begin position="195"/>
        <end position="223"/>
    </location>
</feature>
<dbReference type="SMART" id="SM00033">
    <property type="entry name" value="CH"/>
    <property type="match status" value="1"/>
</dbReference>
<evidence type="ECO:0000256" key="1">
    <source>
        <dbReference type="ARBA" id="ARBA00022553"/>
    </source>
</evidence>
<feature type="compositionally biased region" description="Basic and acidic residues" evidence="5">
    <location>
        <begin position="330"/>
        <end position="345"/>
    </location>
</feature>
<dbReference type="OMA" id="APHQGER"/>
<dbReference type="Proteomes" id="UP000694559">
    <property type="component" value="Unplaced"/>
</dbReference>
<evidence type="ECO:0000259" key="6">
    <source>
        <dbReference type="PROSITE" id="PS50021"/>
    </source>
</evidence>
<keyword evidence="8" id="KW-1185">Reference proteome</keyword>
<dbReference type="PANTHER" id="PTHR23167:SF37">
    <property type="entry name" value="SMOOTHELIN-LIKE PROTEIN 2"/>
    <property type="match status" value="1"/>
</dbReference>
<reference evidence="7" key="2">
    <citation type="submission" date="2025-09" db="UniProtKB">
        <authorList>
            <consortium name="Ensembl"/>
        </authorList>
    </citation>
    <scope>IDENTIFICATION</scope>
</reference>
<evidence type="ECO:0000313" key="8">
    <source>
        <dbReference type="Proteomes" id="UP000694559"/>
    </source>
</evidence>
<feature type="compositionally biased region" description="Basic and acidic residues" evidence="5">
    <location>
        <begin position="309"/>
        <end position="318"/>
    </location>
</feature>
<reference evidence="7" key="1">
    <citation type="submission" date="2025-08" db="UniProtKB">
        <authorList>
            <consortium name="Ensembl"/>
        </authorList>
    </citation>
    <scope>IDENTIFICATION</scope>
</reference>
<feature type="compositionally biased region" description="Low complexity" evidence="5">
    <location>
        <begin position="263"/>
        <end position="306"/>
    </location>
</feature>
<feature type="domain" description="Calponin-homology (CH)" evidence="6">
    <location>
        <begin position="366"/>
        <end position="473"/>
    </location>
</feature>
<dbReference type="Ensembl" id="ENSNNAT00000003295.1">
    <property type="protein sequence ID" value="ENSNNAP00000003137.1"/>
    <property type="gene ID" value="ENSNNAG00000002154.1"/>
</dbReference>
<evidence type="ECO:0000313" key="7">
    <source>
        <dbReference type="Ensembl" id="ENSNNAP00000003137.1"/>
    </source>
</evidence>
<dbReference type="InterPro" id="IPR036872">
    <property type="entry name" value="CH_dom_sf"/>
</dbReference>
<keyword evidence="1" id="KW-0597">Phosphoprotein</keyword>
<dbReference type="Pfam" id="PF00307">
    <property type="entry name" value="CH"/>
    <property type="match status" value="1"/>
</dbReference>
<feature type="region of interest" description="Disordered" evidence="5">
    <location>
        <begin position="260"/>
        <end position="351"/>
    </location>
</feature>
<evidence type="ECO:0000256" key="5">
    <source>
        <dbReference type="SAM" id="MobiDB-lite"/>
    </source>
</evidence>
<dbReference type="InterPro" id="IPR001715">
    <property type="entry name" value="CH_dom"/>
</dbReference>
<feature type="region of interest" description="Disordered" evidence="5">
    <location>
        <begin position="151"/>
        <end position="224"/>
    </location>
</feature>
<dbReference type="GeneTree" id="ENSGT00940000154495"/>
<dbReference type="OrthoDB" id="21607at2759"/>
<dbReference type="FunFam" id="1.10.418.10:FF:000009">
    <property type="entry name" value="smoothelin isoform X2"/>
    <property type="match status" value="1"/>
</dbReference>
<name>A0A8C6VBE1_NAJNA</name>
<dbReference type="InterPro" id="IPR050540">
    <property type="entry name" value="F-actin_Monoox_Mical"/>
</dbReference>
<dbReference type="CDD" id="cd21261">
    <property type="entry name" value="CH_SMTNL2"/>
    <property type="match status" value="1"/>
</dbReference>
<protein>
    <recommendedName>
        <fullName evidence="6">Calponin-homology (CH) domain-containing protein</fullName>
    </recommendedName>
</protein>
<evidence type="ECO:0000256" key="4">
    <source>
        <dbReference type="SAM" id="Coils"/>
    </source>
</evidence>
<organism evidence="7 8">
    <name type="scientific">Naja naja</name>
    <name type="common">Indian cobra</name>
    <dbReference type="NCBI Taxonomy" id="35670"/>
    <lineage>
        <taxon>Eukaryota</taxon>
        <taxon>Metazoa</taxon>
        <taxon>Chordata</taxon>
        <taxon>Craniata</taxon>
        <taxon>Vertebrata</taxon>
        <taxon>Euteleostomi</taxon>
        <taxon>Lepidosauria</taxon>
        <taxon>Squamata</taxon>
        <taxon>Bifurcata</taxon>
        <taxon>Unidentata</taxon>
        <taxon>Episquamata</taxon>
        <taxon>Toxicofera</taxon>
        <taxon>Serpentes</taxon>
        <taxon>Colubroidea</taxon>
        <taxon>Elapidae</taxon>
        <taxon>Elapinae</taxon>
        <taxon>Naja</taxon>
    </lineage>
</organism>
<proteinExistence type="inferred from homology"/>
<dbReference type="PANTHER" id="PTHR23167">
    <property type="entry name" value="CALPONIN HOMOLOGY DOMAIN-CONTAINING PROTEIN DDB_G0272472-RELATED"/>
    <property type="match status" value="1"/>
</dbReference>
<dbReference type="Gene3D" id="1.10.418.10">
    <property type="entry name" value="Calponin-like domain"/>
    <property type="match status" value="1"/>
</dbReference>
<dbReference type="SUPFAM" id="SSF47576">
    <property type="entry name" value="Calponin-homology domain, CH-domain"/>
    <property type="match status" value="1"/>
</dbReference>
<keyword evidence="2 4" id="KW-0175">Coiled coil</keyword>
<feature type="compositionally biased region" description="Polar residues" evidence="5">
    <location>
        <begin position="160"/>
        <end position="171"/>
    </location>
</feature>
<comment type="similarity">
    <text evidence="3">Belongs to the smoothelin family.</text>
</comment>
<feature type="coiled-coil region" evidence="4">
    <location>
        <begin position="64"/>
        <end position="98"/>
    </location>
</feature>
<feature type="compositionally biased region" description="Polar residues" evidence="5">
    <location>
        <begin position="319"/>
        <end position="329"/>
    </location>
</feature>
<sequence>MEVSAARTSSSDIADLNSQDAQTVCEALGRYEETLRGAVKEIHVDIQVFKNGVDRQVAEVLRLANPLASTVAELQQENQQLRAQVEHLSQQVEILSRAAGLPDISKPASPTAFAASPKLGSGGSSSSRFASHARLSLFSKSQSLDIEDEKNFMSKRTPDSAITENGHQLSGDSPLEAHAPAMSSRMPHQPVTAVTRVSETFSGETVGSSTVPNSPGGQQSNAHNDAASKTLIQAEKEMKGASSSTLSTAKNWNVSSVRTTNASFSSDKFSSGTKSTSTGNYGSQSSESVTTSQQIQASKSHSSPSSVHRQVEKRRELVRSQTLPRTSETQSRRALFEKFEQDTGKGKSVGRTKLKRSQSFAVASASSIKQILLEWCRSKTIGYKHIDLQNFSSSWSDGMAFCALVHSFFPEAFEYHTLDPTKRKENFELAFTTAEKMANCDRLIEVEDMMLMGRKPDPMCVFTYVQSLYNHLRRFE</sequence>